<dbReference type="Proteomes" id="UP000481087">
    <property type="component" value="Unassembled WGS sequence"/>
</dbReference>
<keyword evidence="3" id="KW-1185">Reference proteome</keyword>
<sequence>MHKILITVYDMEIGGIERSLINMLESFDYDNYEVDLFICHHSGDFLSLLPEKVNLLPQISKYSVFRKSMIDCLKEGHFLALFIRLLSKTMASMKARARRLKEGSGYIQMQLDLKYNSYVLPRLKQNYDLAISYAWPHDLVANRVSAAKKIAWIHTDYSELEIDNNIDLVVWKKFDVIASISDACTDAFLNTYPSLQNKIKLIENITSPSFIRKMAESEIPSNERYQDSFTIVSVGRLSYVKGFDMAVKALRLLHDKGLTQIKWLIVGYGGYEDELKQLIANNHLEESFVLLGKKVNPYPYIKACDLYVQPSRYEGKAVTVTEAKILGKPILITNYTTASSQIEDGVEGLICELSVEGIAAGIERLLADSKLRASFANKCAQTDYSNNDELNKLYNIVHVSEQNYVMKEVTV</sequence>
<dbReference type="InterPro" id="IPR001296">
    <property type="entry name" value="Glyco_trans_1"/>
</dbReference>
<keyword evidence="2" id="KW-0808">Transferase</keyword>
<comment type="caution">
    <text evidence="2">The sequence shown here is derived from an EMBL/GenBank/DDBJ whole genome shotgun (WGS) entry which is preliminary data.</text>
</comment>
<organism evidence="2 3">
    <name type="scientific">Paenibacillus silvestris</name>
    <dbReference type="NCBI Taxonomy" id="2606219"/>
    <lineage>
        <taxon>Bacteria</taxon>
        <taxon>Bacillati</taxon>
        <taxon>Bacillota</taxon>
        <taxon>Bacilli</taxon>
        <taxon>Bacillales</taxon>
        <taxon>Paenibacillaceae</taxon>
        <taxon>Paenibacillus</taxon>
    </lineage>
</organism>
<dbReference type="RefSeq" id="WP_161407798.1">
    <property type="nucleotide sequence ID" value="NZ_WTUZ01000020.1"/>
</dbReference>
<dbReference type="PANTHER" id="PTHR12526:SF630">
    <property type="entry name" value="GLYCOSYLTRANSFERASE"/>
    <property type="match status" value="1"/>
</dbReference>
<dbReference type="AlphaFoldDB" id="A0A6L8V0B2"/>
<dbReference type="PANTHER" id="PTHR12526">
    <property type="entry name" value="GLYCOSYLTRANSFERASE"/>
    <property type="match status" value="1"/>
</dbReference>
<accession>A0A6L8V0B2</accession>
<protein>
    <submittedName>
        <fullName evidence="2">Glycosyltransferase</fullName>
    </submittedName>
</protein>
<feature type="domain" description="Glycosyl transferase family 1" evidence="1">
    <location>
        <begin position="217"/>
        <end position="378"/>
    </location>
</feature>
<evidence type="ECO:0000313" key="2">
    <source>
        <dbReference type="EMBL" id="MZQ83657.1"/>
    </source>
</evidence>
<dbReference type="Gene3D" id="3.40.50.2000">
    <property type="entry name" value="Glycogen Phosphorylase B"/>
    <property type="match status" value="2"/>
</dbReference>
<dbReference type="SUPFAM" id="SSF53756">
    <property type="entry name" value="UDP-Glycosyltransferase/glycogen phosphorylase"/>
    <property type="match status" value="1"/>
</dbReference>
<proteinExistence type="predicted"/>
<evidence type="ECO:0000259" key="1">
    <source>
        <dbReference type="Pfam" id="PF00534"/>
    </source>
</evidence>
<dbReference type="Pfam" id="PF00534">
    <property type="entry name" value="Glycos_transf_1"/>
    <property type="match status" value="1"/>
</dbReference>
<gene>
    <name evidence="2" type="ORF">GQF01_16210</name>
</gene>
<dbReference type="CDD" id="cd03811">
    <property type="entry name" value="GT4_GT28_WabH-like"/>
    <property type="match status" value="1"/>
</dbReference>
<name>A0A6L8V0B2_9BACL</name>
<dbReference type="GO" id="GO:0016757">
    <property type="term" value="F:glycosyltransferase activity"/>
    <property type="evidence" value="ECO:0007669"/>
    <property type="project" value="InterPro"/>
</dbReference>
<reference evidence="2 3" key="1">
    <citation type="submission" date="2019-12" db="EMBL/GenBank/DDBJ databases">
        <title>Paenibacillus sp. nov. sp. isolated from soil.</title>
        <authorList>
            <person name="Kim J."/>
            <person name="Jeong S.E."/>
            <person name="Jung H.S."/>
            <person name="Jeon C.O."/>
        </authorList>
    </citation>
    <scope>NUCLEOTIDE SEQUENCE [LARGE SCALE GENOMIC DNA]</scope>
    <source>
        <strain evidence="2 3">5J-6</strain>
    </source>
</reference>
<dbReference type="EMBL" id="WTUZ01000020">
    <property type="protein sequence ID" value="MZQ83657.1"/>
    <property type="molecule type" value="Genomic_DNA"/>
</dbReference>
<evidence type="ECO:0000313" key="3">
    <source>
        <dbReference type="Proteomes" id="UP000481087"/>
    </source>
</evidence>